<protein>
    <recommendedName>
        <fullName evidence="3">DUF541 domain-containing protein</fullName>
    </recommendedName>
</protein>
<dbReference type="STRING" id="1069081.SAMN05660197_0290"/>
<evidence type="ECO:0008006" key="3">
    <source>
        <dbReference type="Google" id="ProtNLM"/>
    </source>
</evidence>
<accession>A0A1W1WQL8</accession>
<name>A0A1W1WQL8_9BACT</name>
<reference evidence="2" key="1">
    <citation type="submission" date="2017-04" db="EMBL/GenBank/DDBJ databases">
        <authorList>
            <person name="Varghese N."/>
            <person name="Submissions S."/>
        </authorList>
    </citation>
    <scope>NUCLEOTIDE SEQUENCE [LARGE SCALE GENOMIC DNA]</scope>
    <source>
        <strain evidence="2">DSM 16512</strain>
    </source>
</reference>
<evidence type="ECO:0000313" key="2">
    <source>
        <dbReference type="Proteomes" id="UP000192602"/>
    </source>
</evidence>
<dbReference type="AlphaFoldDB" id="A0A1W1WQL8"/>
<evidence type="ECO:0000313" key="1">
    <source>
        <dbReference type="EMBL" id="SMC08536.1"/>
    </source>
</evidence>
<dbReference type="EMBL" id="FWWZ01000001">
    <property type="protein sequence ID" value="SMC08536.1"/>
    <property type="molecule type" value="Genomic_DNA"/>
</dbReference>
<gene>
    <name evidence="1" type="ORF">SAMN05660197_0290</name>
</gene>
<sequence>MMKRAIVLLLLFLVGGVAAPNGTEIIIEFTKSAKVMPDTYSFGLHIFMKDPKEKVILNTLGAVDKTIRNLKISYEGGRYELHQNCFWQKEKRICEGYKGSVSYRFFLKNPQKQNEIFEAIENLKKRMQESFHYSVVYPHWQISQSKQNQVIQKLQLGVIDKAKVFGKQAGKRLAKQCDIKSIDYITRLYPVVKSMAAKASVQAPQPAKEEQSMSVRAKVRFICD</sequence>
<dbReference type="Proteomes" id="UP000192602">
    <property type="component" value="Unassembled WGS sequence"/>
</dbReference>
<proteinExistence type="predicted"/>
<keyword evidence="2" id="KW-1185">Reference proteome</keyword>
<organism evidence="1 2">
    <name type="scientific">Nitratiruptor tergarcus DSM 16512</name>
    <dbReference type="NCBI Taxonomy" id="1069081"/>
    <lineage>
        <taxon>Bacteria</taxon>
        <taxon>Pseudomonadati</taxon>
        <taxon>Campylobacterota</taxon>
        <taxon>Epsilonproteobacteria</taxon>
        <taxon>Nautiliales</taxon>
        <taxon>Nitratiruptoraceae</taxon>
        <taxon>Nitratiruptor</taxon>
    </lineage>
</organism>